<feature type="compositionally biased region" description="Polar residues" evidence="10">
    <location>
        <begin position="110"/>
        <end position="119"/>
    </location>
</feature>
<feature type="domain" description="Ubiquitin-like" evidence="11">
    <location>
        <begin position="8"/>
        <end position="76"/>
    </location>
</feature>
<dbReference type="PIRSF" id="PIRSF032572">
    <property type="entry name" value="MUB"/>
    <property type="match status" value="1"/>
</dbReference>
<comment type="subcellular location">
    <subcellularLocation>
        <location evidence="2">Cell membrane</location>
        <topology evidence="2">Lipid-anchor</topology>
    </subcellularLocation>
</comment>
<evidence type="ECO:0000256" key="8">
    <source>
        <dbReference type="ARBA" id="ARBA00023289"/>
    </source>
</evidence>
<dbReference type="Gramene" id="Kaladp1047s0004.1.v1.1">
    <property type="protein sequence ID" value="Kaladp1047s0004.1.v1.1"/>
    <property type="gene ID" value="Kaladp1047s0004.v1.1"/>
</dbReference>
<dbReference type="Pfam" id="PF13881">
    <property type="entry name" value="Rad60-SLD_2"/>
    <property type="match status" value="1"/>
</dbReference>
<dbReference type="PANTHER" id="PTHR13169">
    <property type="entry name" value="UBIQUITIN-LIKE PROTEIN 3 HCG-1 PROTEIN"/>
    <property type="match status" value="1"/>
</dbReference>
<evidence type="ECO:0000256" key="5">
    <source>
        <dbReference type="ARBA" id="ARBA00023136"/>
    </source>
</evidence>
<protein>
    <recommendedName>
        <fullName evidence="9">Membrane-anchored ubiquitin-fold protein</fullName>
    </recommendedName>
</protein>
<name>A0A7N0VK56_KALFE</name>
<evidence type="ECO:0000259" key="11">
    <source>
        <dbReference type="PROSITE" id="PS50053"/>
    </source>
</evidence>
<keyword evidence="6" id="KW-0564">Palmitate</keyword>
<dbReference type="EnsemblPlants" id="Kaladp1047s0004.1.v1.1">
    <property type="protein sequence ID" value="Kaladp1047s0004.1.v1.1"/>
    <property type="gene ID" value="Kaladp1047s0004.v1.1"/>
</dbReference>
<evidence type="ECO:0000256" key="2">
    <source>
        <dbReference type="ARBA" id="ARBA00004193"/>
    </source>
</evidence>
<keyword evidence="3 9" id="KW-1003">Cell membrane</keyword>
<dbReference type="InterPro" id="IPR017000">
    <property type="entry name" value="MUB"/>
</dbReference>
<dbReference type="GO" id="GO:0005886">
    <property type="term" value="C:plasma membrane"/>
    <property type="evidence" value="ECO:0007669"/>
    <property type="project" value="UniProtKB-SubCell"/>
</dbReference>
<keyword evidence="8" id="KW-0636">Prenylation</keyword>
<dbReference type="InterPro" id="IPR039540">
    <property type="entry name" value="UBL3-like_ubiquitin_dom"/>
</dbReference>
<evidence type="ECO:0000256" key="9">
    <source>
        <dbReference type="PIRNR" id="PIRNR032572"/>
    </source>
</evidence>
<accession>A0A7N0VK56</accession>
<evidence type="ECO:0000256" key="1">
    <source>
        <dbReference type="ARBA" id="ARBA00002929"/>
    </source>
</evidence>
<keyword evidence="7" id="KW-0449">Lipoprotein</keyword>
<dbReference type="InterPro" id="IPR040015">
    <property type="entry name" value="UBL3-like"/>
</dbReference>
<dbReference type="PANTHER" id="PTHR13169:SF12">
    <property type="entry name" value="MEMBRANE-ANCHORED UBIQUITIN-FOLD PROTEIN"/>
    <property type="match status" value="1"/>
</dbReference>
<dbReference type="OMA" id="NTCGCTI"/>
<keyword evidence="4" id="KW-0488">Methylation</keyword>
<dbReference type="SUPFAM" id="SSF54236">
    <property type="entry name" value="Ubiquitin-like"/>
    <property type="match status" value="1"/>
</dbReference>
<sequence>MTEGAQQIELKFRIYDGTDISHNTYASSTGVASLKQHLVAQWPQDKSIIPKSINDVKLIHAGKVLENNKTLAESRIFYGDFPGGVITMHVVVQPPLAKKKSEKKSEESTKQNSCACGIL</sequence>
<dbReference type="InterPro" id="IPR000626">
    <property type="entry name" value="Ubiquitin-like_dom"/>
</dbReference>
<evidence type="ECO:0000256" key="4">
    <source>
        <dbReference type="ARBA" id="ARBA00022481"/>
    </source>
</evidence>
<evidence type="ECO:0000256" key="3">
    <source>
        <dbReference type="ARBA" id="ARBA00022475"/>
    </source>
</evidence>
<evidence type="ECO:0000256" key="6">
    <source>
        <dbReference type="ARBA" id="ARBA00023139"/>
    </source>
</evidence>
<evidence type="ECO:0000256" key="10">
    <source>
        <dbReference type="SAM" id="MobiDB-lite"/>
    </source>
</evidence>
<proteinExistence type="predicted"/>
<evidence type="ECO:0000256" key="7">
    <source>
        <dbReference type="ARBA" id="ARBA00023288"/>
    </source>
</evidence>
<organism evidence="12 13">
    <name type="scientific">Kalanchoe fedtschenkoi</name>
    <name type="common">Lavender scallops</name>
    <name type="synonym">South American air plant</name>
    <dbReference type="NCBI Taxonomy" id="63787"/>
    <lineage>
        <taxon>Eukaryota</taxon>
        <taxon>Viridiplantae</taxon>
        <taxon>Streptophyta</taxon>
        <taxon>Embryophyta</taxon>
        <taxon>Tracheophyta</taxon>
        <taxon>Spermatophyta</taxon>
        <taxon>Magnoliopsida</taxon>
        <taxon>eudicotyledons</taxon>
        <taxon>Gunneridae</taxon>
        <taxon>Pentapetalae</taxon>
        <taxon>Saxifragales</taxon>
        <taxon>Crassulaceae</taxon>
        <taxon>Kalanchoe</taxon>
    </lineage>
</organism>
<dbReference type="InterPro" id="IPR029071">
    <property type="entry name" value="Ubiquitin-like_domsf"/>
</dbReference>
<dbReference type="Gene3D" id="3.10.20.90">
    <property type="entry name" value="Phosphatidylinositol 3-kinase Catalytic Subunit, Chain A, domain 1"/>
    <property type="match status" value="1"/>
</dbReference>
<dbReference type="PROSITE" id="PS50053">
    <property type="entry name" value="UBIQUITIN_2"/>
    <property type="match status" value="1"/>
</dbReference>
<evidence type="ECO:0000313" key="12">
    <source>
        <dbReference type="EnsemblPlants" id="Kaladp1047s0004.1.v1.1"/>
    </source>
</evidence>
<dbReference type="AlphaFoldDB" id="A0A7N0VK56"/>
<dbReference type="Proteomes" id="UP000594263">
    <property type="component" value="Unplaced"/>
</dbReference>
<keyword evidence="13" id="KW-1185">Reference proteome</keyword>
<keyword evidence="5 9" id="KW-0472">Membrane</keyword>
<reference evidence="12" key="1">
    <citation type="submission" date="2021-01" db="UniProtKB">
        <authorList>
            <consortium name="EnsemblPlants"/>
        </authorList>
    </citation>
    <scope>IDENTIFICATION</scope>
</reference>
<evidence type="ECO:0000313" key="13">
    <source>
        <dbReference type="Proteomes" id="UP000594263"/>
    </source>
</evidence>
<feature type="region of interest" description="Disordered" evidence="10">
    <location>
        <begin position="96"/>
        <end position="119"/>
    </location>
</feature>
<dbReference type="CDD" id="cd01814">
    <property type="entry name" value="Ubl_MUBs_plant"/>
    <property type="match status" value="1"/>
</dbReference>
<comment type="function">
    <text evidence="1 9">May serve as docking site to facilitate the association of other proteins to the plasma membrane.</text>
</comment>